<reference evidence="2 4" key="2">
    <citation type="submission" date="2019-03" db="EMBL/GenBank/DDBJ databases">
        <title>Genomics of glacier-inhabiting Cryobacterium strains.</title>
        <authorList>
            <person name="Liu Q."/>
            <person name="Xin Y.-H."/>
        </authorList>
    </citation>
    <scope>NUCLEOTIDE SEQUENCE [LARGE SCALE GENOMIC DNA]</scope>
    <source>
        <strain evidence="2 4">Hh34</strain>
    </source>
</reference>
<accession>A0A1I3C3G1</accession>
<dbReference type="STRING" id="995038.SAMN05216274_111131"/>
<comment type="caution">
    <text evidence="2">The sequence shown here is derived from an EMBL/GenBank/DDBJ whole genome shotgun (WGS) entry which is preliminary data.</text>
</comment>
<dbReference type="EMBL" id="FOPW01000011">
    <property type="protein sequence ID" value="SFH68943.1"/>
    <property type="molecule type" value="Genomic_DNA"/>
</dbReference>
<organism evidence="2 4">
    <name type="scientific">Cryobacterium levicorallinum</name>
    <dbReference type="NCBI Taxonomy" id="995038"/>
    <lineage>
        <taxon>Bacteria</taxon>
        <taxon>Bacillati</taxon>
        <taxon>Actinomycetota</taxon>
        <taxon>Actinomycetes</taxon>
        <taxon>Micrococcales</taxon>
        <taxon>Microbacteriaceae</taxon>
        <taxon>Cryobacterium</taxon>
    </lineage>
</organism>
<dbReference type="Gene3D" id="3.40.630.10">
    <property type="entry name" value="Zn peptidases"/>
    <property type="match status" value="1"/>
</dbReference>
<reference evidence="1 3" key="1">
    <citation type="submission" date="2016-10" db="EMBL/GenBank/DDBJ databases">
        <authorList>
            <person name="Varghese N."/>
            <person name="Submissions S."/>
        </authorList>
    </citation>
    <scope>NUCLEOTIDE SEQUENCE [LARGE SCALE GENOMIC DNA]</scope>
    <source>
        <strain evidence="1 3">GMCC 1.11211</strain>
    </source>
</reference>
<dbReference type="Proteomes" id="UP000199681">
    <property type="component" value="Unassembled WGS sequence"/>
</dbReference>
<proteinExistence type="predicted"/>
<gene>
    <name evidence="2" type="ORF">E3O11_07225</name>
    <name evidence="1" type="ORF">SAMN05216274_111131</name>
</gene>
<dbReference type="RefSeq" id="WP_092450982.1">
    <property type="nucleotide sequence ID" value="NZ_BKAC01000009.1"/>
</dbReference>
<protein>
    <submittedName>
        <fullName evidence="2">Uncharacterized protein</fullName>
    </submittedName>
</protein>
<dbReference type="Proteomes" id="UP000297963">
    <property type="component" value="Unassembled WGS sequence"/>
</dbReference>
<sequence length="375" mass="39736">MTAEWLTLRADMWEKCDQLITQDAVLELLISIADTPAPSGASSITRGEQVELWWSKQASASSGAQLTLDAHRSGCDLLSLGAGGIRMLAHLDEVSYLLDGPAGSPGLWWVAPYCYHLAEKPAPARAIRFASDGSWTTVATGEVTMLGTRHVFSTLETTELGPADRIVLASEVSVDLKTNRVTGSLDNAAGVASALLAASVLSALGVPFSLGLTDEEEGPSGASSQTISRGAARLLRHLEDAPLAIAIDIHGVPTEDLTMVQDHVKPWGASLAEFSSHGRGSVAPPHLFAGVKDLLCSLKDHGVNVKLNVGGYVPRSDDVTAMTHSNRVIILGYPGVNRHFDRGLPATNLEDLQHLSRALVVLGVAVHSKQLAVDW</sequence>
<dbReference type="SUPFAM" id="SSF53187">
    <property type="entry name" value="Zn-dependent exopeptidases"/>
    <property type="match status" value="1"/>
</dbReference>
<evidence type="ECO:0000313" key="4">
    <source>
        <dbReference type="Proteomes" id="UP000297963"/>
    </source>
</evidence>
<evidence type="ECO:0000313" key="3">
    <source>
        <dbReference type="Proteomes" id="UP000199681"/>
    </source>
</evidence>
<evidence type="ECO:0000313" key="2">
    <source>
        <dbReference type="EMBL" id="TFB85746.1"/>
    </source>
</evidence>
<dbReference type="EMBL" id="SOFE01000012">
    <property type="protein sequence ID" value="TFB85746.1"/>
    <property type="molecule type" value="Genomic_DNA"/>
</dbReference>
<name>A0A1I3C3G1_9MICO</name>
<evidence type="ECO:0000313" key="1">
    <source>
        <dbReference type="EMBL" id="SFH68943.1"/>
    </source>
</evidence>
<dbReference type="AlphaFoldDB" id="A0A1I3C3G1"/>
<keyword evidence="3" id="KW-1185">Reference proteome</keyword>